<comment type="caution">
    <text evidence="1">The sequence shown here is derived from an EMBL/GenBank/DDBJ whole genome shotgun (WGS) entry which is preliminary data.</text>
</comment>
<proteinExistence type="predicted"/>
<sequence>MRRRMIRTLVIVSILVILGVGYSFFSVHFSGDGKETPEEALPSDANYEWIVGPKSEKEQRYFFLSNGDTFGTEVISKNFKGWSSGDGTSTPLPKPLEDNTINAGYSDSNILFGLIKPNGDVKITVNNHPAEQIPLTSLSAEIAENYNVAGYEIWYIDLSALNDSKNYVIRVLDKNDSLLSELSI</sequence>
<name>A0ABT8GM23_9BACL</name>
<protein>
    <submittedName>
        <fullName evidence="1">Uncharacterized protein</fullName>
    </submittedName>
</protein>
<organism evidence="1 2">
    <name type="scientific">Ureibacillus aquaedulcis</name>
    <dbReference type="NCBI Taxonomy" id="3058421"/>
    <lineage>
        <taxon>Bacteria</taxon>
        <taxon>Bacillati</taxon>
        <taxon>Bacillota</taxon>
        <taxon>Bacilli</taxon>
        <taxon>Bacillales</taxon>
        <taxon>Caryophanaceae</taxon>
        <taxon>Ureibacillus</taxon>
    </lineage>
</organism>
<keyword evidence="2" id="KW-1185">Reference proteome</keyword>
<dbReference type="Proteomes" id="UP001172743">
    <property type="component" value="Unassembled WGS sequence"/>
</dbReference>
<accession>A0ABT8GM23</accession>
<reference evidence="1" key="1">
    <citation type="submission" date="2023-07" db="EMBL/GenBank/DDBJ databases">
        <title>Ureibacillus sp. isolated from freshwater well.</title>
        <authorList>
            <person name="Kirdat K."/>
            <person name="Bhatt A."/>
            <person name="Teware R."/>
            <person name="Bhavsar Y."/>
            <person name="Yadav A."/>
        </authorList>
    </citation>
    <scope>NUCLEOTIDE SEQUENCE</scope>
    <source>
        <strain evidence="1">BA0131</strain>
    </source>
</reference>
<evidence type="ECO:0000313" key="2">
    <source>
        <dbReference type="Proteomes" id="UP001172743"/>
    </source>
</evidence>
<gene>
    <name evidence="1" type="ORF">QYB95_02855</name>
</gene>
<evidence type="ECO:0000313" key="1">
    <source>
        <dbReference type="EMBL" id="MDN4492473.1"/>
    </source>
</evidence>
<dbReference type="RefSeq" id="WP_301136587.1">
    <property type="nucleotide sequence ID" value="NZ_JAUHTQ010000002.1"/>
</dbReference>
<dbReference type="EMBL" id="JAUHTQ010000002">
    <property type="protein sequence ID" value="MDN4492473.1"/>
    <property type="molecule type" value="Genomic_DNA"/>
</dbReference>